<feature type="domain" description="OmpR/PhoB-type" evidence="7">
    <location>
        <begin position="163"/>
        <end position="261"/>
    </location>
</feature>
<dbReference type="GO" id="GO:0005829">
    <property type="term" value="C:cytosol"/>
    <property type="evidence" value="ECO:0007669"/>
    <property type="project" value="TreeGrafter"/>
</dbReference>
<dbReference type="InterPro" id="IPR001867">
    <property type="entry name" value="OmpR/PhoB-type_DNA-bd"/>
</dbReference>
<dbReference type="STRING" id="158500.BES08_09550"/>
<keyword evidence="3 5" id="KW-0238">DNA-binding</keyword>
<gene>
    <name evidence="8" type="ORF">BV97_03416</name>
</gene>
<evidence type="ECO:0000256" key="3">
    <source>
        <dbReference type="ARBA" id="ARBA00023125"/>
    </source>
</evidence>
<evidence type="ECO:0000256" key="1">
    <source>
        <dbReference type="ARBA" id="ARBA00022553"/>
    </source>
</evidence>
<name>A0A031JRF5_9SPHN</name>
<dbReference type="Pfam" id="PF00486">
    <property type="entry name" value="Trans_reg_C"/>
    <property type="match status" value="1"/>
</dbReference>
<keyword evidence="1 4" id="KW-0597">Phosphoprotein</keyword>
<dbReference type="SUPFAM" id="SSF52172">
    <property type="entry name" value="CheY-like"/>
    <property type="match status" value="1"/>
</dbReference>
<dbReference type="InterPro" id="IPR039420">
    <property type="entry name" value="WalR-like"/>
</dbReference>
<evidence type="ECO:0000256" key="4">
    <source>
        <dbReference type="PROSITE-ProRule" id="PRU00169"/>
    </source>
</evidence>
<dbReference type="InterPro" id="IPR001789">
    <property type="entry name" value="Sig_transdc_resp-reg_receiver"/>
</dbReference>
<accession>A0A031JRF5</accession>
<evidence type="ECO:0000259" key="6">
    <source>
        <dbReference type="PROSITE" id="PS50110"/>
    </source>
</evidence>
<dbReference type="PROSITE" id="PS51755">
    <property type="entry name" value="OMPR_PHOB"/>
    <property type="match status" value="1"/>
</dbReference>
<dbReference type="Pfam" id="PF00072">
    <property type="entry name" value="Response_reg"/>
    <property type="match status" value="1"/>
</dbReference>
<comment type="caution">
    <text evidence="8">The sequence shown here is derived from an EMBL/GenBank/DDBJ whole genome shotgun (WGS) entry which is preliminary data.</text>
</comment>
<feature type="DNA-binding region" description="OmpR/PhoB-type" evidence="5">
    <location>
        <begin position="163"/>
        <end position="261"/>
    </location>
</feature>
<dbReference type="Gene3D" id="1.10.10.10">
    <property type="entry name" value="Winged helix-like DNA-binding domain superfamily/Winged helix DNA-binding domain"/>
    <property type="match status" value="1"/>
</dbReference>
<dbReference type="GO" id="GO:0000156">
    <property type="term" value="F:phosphorelay response regulator activity"/>
    <property type="evidence" value="ECO:0007669"/>
    <property type="project" value="TreeGrafter"/>
</dbReference>
<dbReference type="SMART" id="SM00448">
    <property type="entry name" value="REC"/>
    <property type="match status" value="1"/>
</dbReference>
<keyword evidence="2" id="KW-0902">Two-component regulatory system</keyword>
<evidence type="ECO:0000313" key="9">
    <source>
        <dbReference type="Proteomes" id="UP000024329"/>
    </source>
</evidence>
<dbReference type="GO" id="GO:0006355">
    <property type="term" value="P:regulation of DNA-templated transcription"/>
    <property type="evidence" value="ECO:0007669"/>
    <property type="project" value="InterPro"/>
</dbReference>
<dbReference type="CDD" id="cd00383">
    <property type="entry name" value="trans_reg_C"/>
    <property type="match status" value="1"/>
</dbReference>
<feature type="modified residue" description="4-aspartylphosphate" evidence="4">
    <location>
        <position position="87"/>
    </location>
</feature>
<dbReference type="Proteomes" id="UP000024329">
    <property type="component" value="Unassembled WGS sequence"/>
</dbReference>
<dbReference type="eggNOG" id="COG0745">
    <property type="taxonomic scope" value="Bacteria"/>
</dbReference>
<protein>
    <submittedName>
        <fullName evidence="8">Two-component system OmpR family phosphate regulon response regulator PhoB</fullName>
    </submittedName>
</protein>
<dbReference type="SMART" id="SM00862">
    <property type="entry name" value="Trans_reg_C"/>
    <property type="match status" value="1"/>
</dbReference>
<organism evidence="8 9">
    <name type="scientific">Novosphingobium resinovorum</name>
    <dbReference type="NCBI Taxonomy" id="158500"/>
    <lineage>
        <taxon>Bacteria</taxon>
        <taxon>Pseudomonadati</taxon>
        <taxon>Pseudomonadota</taxon>
        <taxon>Alphaproteobacteria</taxon>
        <taxon>Sphingomonadales</taxon>
        <taxon>Sphingomonadaceae</taxon>
        <taxon>Novosphingobium</taxon>
    </lineage>
</organism>
<dbReference type="PROSITE" id="PS50110">
    <property type="entry name" value="RESPONSE_REGULATORY"/>
    <property type="match status" value="1"/>
</dbReference>
<evidence type="ECO:0000256" key="2">
    <source>
        <dbReference type="ARBA" id="ARBA00023012"/>
    </source>
</evidence>
<reference evidence="8 9" key="1">
    <citation type="submission" date="2014-03" db="EMBL/GenBank/DDBJ databases">
        <title>Whole genome sequence of Novosphingobium resinovorum KF1.</title>
        <authorList>
            <person name="Gan H.M."/>
            <person name="Gan H.Y."/>
            <person name="Chew T.H."/>
            <person name="Savka M.A."/>
        </authorList>
    </citation>
    <scope>NUCLEOTIDE SEQUENCE [LARGE SCALE GENOMIC DNA]</scope>
    <source>
        <strain evidence="8 9">KF1</strain>
    </source>
</reference>
<dbReference type="PATRIC" id="fig|158500.4.peg.3486"/>
<dbReference type="PANTHER" id="PTHR48111">
    <property type="entry name" value="REGULATOR OF RPOS"/>
    <property type="match status" value="1"/>
</dbReference>
<proteinExistence type="predicted"/>
<sequence>MTVSPICHRVVILGRQKPRVQRVLTLGADYLEKADNGAMRRIDILLASELSGGLAPFRHDQFDVMLHRWTDFAELPLIEGALWVFIDWVLPEMSGLELCRRLRADSLTAHAHVTMVLEEDNQEDRKRALRMGADDYMVGPLTRNALLDRVLGANLGEQDSAGIRVVTQGELMVDVAAFQARFQGKPISLMPNELRLLRYFIEHPGRVFSRTQLISALGKQEPPVDERTVDVWIGRLRRALKGVGAGNPLRTVRSLGYVFDTV</sequence>
<dbReference type="SUPFAM" id="SSF46894">
    <property type="entry name" value="C-terminal effector domain of the bipartite response regulators"/>
    <property type="match status" value="1"/>
</dbReference>
<dbReference type="GO" id="GO:0000976">
    <property type="term" value="F:transcription cis-regulatory region binding"/>
    <property type="evidence" value="ECO:0007669"/>
    <property type="project" value="TreeGrafter"/>
</dbReference>
<feature type="domain" description="Response regulatory" evidence="6">
    <location>
        <begin position="29"/>
        <end position="154"/>
    </location>
</feature>
<evidence type="ECO:0000256" key="5">
    <source>
        <dbReference type="PROSITE-ProRule" id="PRU01091"/>
    </source>
</evidence>
<dbReference type="InterPro" id="IPR036388">
    <property type="entry name" value="WH-like_DNA-bd_sf"/>
</dbReference>
<dbReference type="PANTHER" id="PTHR48111:SF40">
    <property type="entry name" value="PHOSPHATE REGULON TRANSCRIPTIONAL REGULATORY PROTEIN PHOB"/>
    <property type="match status" value="1"/>
</dbReference>
<dbReference type="EMBL" id="JFYZ01000017">
    <property type="protein sequence ID" value="EZP80331.1"/>
    <property type="molecule type" value="Genomic_DNA"/>
</dbReference>
<evidence type="ECO:0000259" key="7">
    <source>
        <dbReference type="PROSITE" id="PS51755"/>
    </source>
</evidence>
<dbReference type="InterPro" id="IPR011006">
    <property type="entry name" value="CheY-like_superfamily"/>
</dbReference>
<dbReference type="AlphaFoldDB" id="A0A031JRF5"/>
<dbReference type="InterPro" id="IPR016032">
    <property type="entry name" value="Sig_transdc_resp-reg_C-effctor"/>
</dbReference>
<evidence type="ECO:0000313" key="8">
    <source>
        <dbReference type="EMBL" id="EZP80331.1"/>
    </source>
</evidence>
<dbReference type="GO" id="GO:0032993">
    <property type="term" value="C:protein-DNA complex"/>
    <property type="evidence" value="ECO:0007669"/>
    <property type="project" value="TreeGrafter"/>
</dbReference>
<dbReference type="Gene3D" id="3.40.50.2300">
    <property type="match status" value="1"/>
</dbReference>